<organism evidence="1 2">
    <name type="scientific">Limosa lapponica baueri</name>
    <dbReference type="NCBI Taxonomy" id="1758121"/>
    <lineage>
        <taxon>Eukaryota</taxon>
        <taxon>Metazoa</taxon>
        <taxon>Chordata</taxon>
        <taxon>Craniata</taxon>
        <taxon>Vertebrata</taxon>
        <taxon>Euteleostomi</taxon>
        <taxon>Archelosauria</taxon>
        <taxon>Archosauria</taxon>
        <taxon>Dinosauria</taxon>
        <taxon>Saurischia</taxon>
        <taxon>Theropoda</taxon>
        <taxon>Coelurosauria</taxon>
        <taxon>Aves</taxon>
        <taxon>Neognathae</taxon>
        <taxon>Neoaves</taxon>
        <taxon>Charadriiformes</taxon>
        <taxon>Scolopacidae</taxon>
        <taxon>Limosa</taxon>
    </lineage>
</organism>
<evidence type="ECO:0000313" key="1">
    <source>
        <dbReference type="EMBL" id="PKU43265.1"/>
    </source>
</evidence>
<name>A0A2I0UB63_LIMLA</name>
<keyword evidence="2" id="KW-1185">Reference proteome</keyword>
<proteinExistence type="predicted"/>
<dbReference type="AlphaFoldDB" id="A0A2I0UB63"/>
<reference evidence="2" key="2">
    <citation type="submission" date="2017-12" db="EMBL/GenBank/DDBJ databases">
        <title>Genome sequence of the Bar-tailed Godwit (Limosa lapponica baueri).</title>
        <authorList>
            <person name="Lima N.C.B."/>
            <person name="Parody-Merino A.M."/>
            <person name="Battley P.F."/>
            <person name="Fidler A.E."/>
            <person name="Prosdocimi F."/>
        </authorList>
    </citation>
    <scope>NUCLEOTIDE SEQUENCE [LARGE SCALE GENOMIC DNA]</scope>
</reference>
<protein>
    <submittedName>
        <fullName evidence="1">Uncharacterized protein</fullName>
    </submittedName>
</protein>
<dbReference type="Proteomes" id="UP000233556">
    <property type="component" value="Unassembled WGS sequence"/>
</dbReference>
<dbReference type="EMBL" id="KZ505920">
    <property type="protein sequence ID" value="PKU43265.1"/>
    <property type="molecule type" value="Genomic_DNA"/>
</dbReference>
<sequence length="76" mass="8709">MTTVKGLTLEGGTEMEYNLRNIGINHKKLMLSHQSKWCKIQTFSVLVPVTEVRDPNVLGIRDGGNMRNHKETMRRV</sequence>
<gene>
    <name evidence="1" type="ORF">llap_6432</name>
</gene>
<accession>A0A2I0UB63</accession>
<reference evidence="2" key="1">
    <citation type="submission" date="2017-11" db="EMBL/GenBank/DDBJ databases">
        <authorList>
            <person name="Lima N.C."/>
            <person name="Parody-Merino A.M."/>
            <person name="Battley P.F."/>
            <person name="Fidler A.E."/>
            <person name="Prosdocimi F."/>
        </authorList>
    </citation>
    <scope>NUCLEOTIDE SEQUENCE [LARGE SCALE GENOMIC DNA]</scope>
</reference>
<evidence type="ECO:0000313" key="2">
    <source>
        <dbReference type="Proteomes" id="UP000233556"/>
    </source>
</evidence>